<dbReference type="KEGG" id="htq:FRZ44_31280"/>
<accession>A0A5J6MMQ6</accession>
<dbReference type="AlphaFoldDB" id="A0A5J6MMQ6"/>
<evidence type="ECO:0000256" key="3">
    <source>
        <dbReference type="ARBA" id="ARBA00022833"/>
    </source>
</evidence>
<protein>
    <submittedName>
        <fullName evidence="6">Aldehyde-activating protein</fullName>
    </submittedName>
</protein>
<sequence length="143" mass="15828">MSQIRQLPTHATGHCLCGAIRFEIEGPLRDVVVCHCSQCRRQHGAPPGYTQAAWEHIRFEGEESLAWYRSSEKARRGFCRICGSSLFWEPIGTGRVSIAAGALDAPTGLRTVRHIFVADKGDYYEIHDGAEQLSGSMLTLGRP</sequence>
<feature type="domain" description="CENP-V/GFA" evidence="5">
    <location>
        <begin position="11"/>
        <end position="125"/>
    </location>
</feature>
<dbReference type="GO" id="GO:0016846">
    <property type="term" value="F:carbon-sulfur lyase activity"/>
    <property type="evidence" value="ECO:0007669"/>
    <property type="project" value="InterPro"/>
</dbReference>
<keyword evidence="7" id="KW-1185">Reference proteome</keyword>
<comment type="similarity">
    <text evidence="1">Belongs to the Gfa family.</text>
</comment>
<dbReference type="PANTHER" id="PTHR33337:SF40">
    <property type="entry name" value="CENP-V_GFA DOMAIN-CONTAINING PROTEIN-RELATED"/>
    <property type="match status" value="1"/>
</dbReference>
<keyword evidence="2" id="KW-0479">Metal-binding</keyword>
<dbReference type="RefSeq" id="WP_151178042.1">
    <property type="nucleotide sequence ID" value="NZ_CP042906.1"/>
</dbReference>
<evidence type="ECO:0000256" key="4">
    <source>
        <dbReference type="ARBA" id="ARBA00023239"/>
    </source>
</evidence>
<evidence type="ECO:0000256" key="2">
    <source>
        <dbReference type="ARBA" id="ARBA00022723"/>
    </source>
</evidence>
<keyword evidence="3" id="KW-0862">Zinc</keyword>
<proteinExistence type="inferred from homology"/>
<dbReference type="InterPro" id="IPR011057">
    <property type="entry name" value="Mss4-like_sf"/>
</dbReference>
<dbReference type="Gene3D" id="3.90.1590.10">
    <property type="entry name" value="glutathione-dependent formaldehyde- activating enzyme (gfa)"/>
    <property type="match status" value="1"/>
</dbReference>
<reference evidence="6 7" key="1">
    <citation type="submission" date="2019-08" db="EMBL/GenBank/DDBJ databases">
        <title>Hyperibacter terrae gen. nov., sp. nov. and Hyperibacter viscosus sp. nov., two new members in the family Rhodospirillaceae isolated from the rhizosphere of Hypericum perforatum.</title>
        <authorList>
            <person name="Noviana Z."/>
        </authorList>
    </citation>
    <scope>NUCLEOTIDE SEQUENCE [LARGE SCALE GENOMIC DNA]</scope>
    <source>
        <strain evidence="6 7">R5913</strain>
    </source>
</reference>
<organism evidence="6 7">
    <name type="scientific">Hypericibacter terrae</name>
    <dbReference type="NCBI Taxonomy" id="2602015"/>
    <lineage>
        <taxon>Bacteria</taxon>
        <taxon>Pseudomonadati</taxon>
        <taxon>Pseudomonadota</taxon>
        <taxon>Alphaproteobacteria</taxon>
        <taxon>Rhodospirillales</taxon>
        <taxon>Dongiaceae</taxon>
        <taxon>Hypericibacter</taxon>
    </lineage>
</organism>
<evidence type="ECO:0000313" key="7">
    <source>
        <dbReference type="Proteomes" id="UP000326202"/>
    </source>
</evidence>
<dbReference type="EMBL" id="CP042906">
    <property type="protein sequence ID" value="QEX17825.1"/>
    <property type="molecule type" value="Genomic_DNA"/>
</dbReference>
<dbReference type="Proteomes" id="UP000326202">
    <property type="component" value="Chromosome"/>
</dbReference>
<dbReference type="SUPFAM" id="SSF51316">
    <property type="entry name" value="Mss4-like"/>
    <property type="match status" value="1"/>
</dbReference>
<name>A0A5J6MMQ6_9PROT</name>
<dbReference type="GO" id="GO:0046872">
    <property type="term" value="F:metal ion binding"/>
    <property type="evidence" value="ECO:0007669"/>
    <property type="project" value="UniProtKB-KW"/>
</dbReference>
<evidence type="ECO:0000259" key="5">
    <source>
        <dbReference type="PROSITE" id="PS51891"/>
    </source>
</evidence>
<dbReference type="PROSITE" id="PS51891">
    <property type="entry name" value="CENP_V_GFA"/>
    <property type="match status" value="1"/>
</dbReference>
<dbReference type="Pfam" id="PF04828">
    <property type="entry name" value="GFA"/>
    <property type="match status" value="1"/>
</dbReference>
<dbReference type="PANTHER" id="PTHR33337">
    <property type="entry name" value="GFA DOMAIN-CONTAINING PROTEIN"/>
    <property type="match status" value="1"/>
</dbReference>
<evidence type="ECO:0000313" key="6">
    <source>
        <dbReference type="EMBL" id="QEX17825.1"/>
    </source>
</evidence>
<dbReference type="InterPro" id="IPR006913">
    <property type="entry name" value="CENP-V/GFA"/>
</dbReference>
<evidence type="ECO:0000256" key="1">
    <source>
        <dbReference type="ARBA" id="ARBA00005495"/>
    </source>
</evidence>
<keyword evidence="4" id="KW-0456">Lyase</keyword>
<dbReference type="OrthoDB" id="9807246at2"/>
<gene>
    <name evidence="6" type="ORF">FRZ44_31280</name>
</gene>